<accession>A0A0M0K9B2</accession>
<organism evidence="3 4">
    <name type="scientific">Chrysochromulina tobinii</name>
    <dbReference type="NCBI Taxonomy" id="1460289"/>
    <lineage>
        <taxon>Eukaryota</taxon>
        <taxon>Haptista</taxon>
        <taxon>Haptophyta</taxon>
        <taxon>Prymnesiophyceae</taxon>
        <taxon>Prymnesiales</taxon>
        <taxon>Chrysochromulinaceae</taxon>
        <taxon>Chrysochromulina</taxon>
    </lineage>
</organism>
<dbReference type="EMBL" id="JWZX01000954">
    <property type="protein sequence ID" value="KOO35192.1"/>
    <property type="molecule type" value="Genomic_DNA"/>
</dbReference>
<evidence type="ECO:0000256" key="1">
    <source>
        <dbReference type="SAM" id="MobiDB-lite"/>
    </source>
</evidence>
<protein>
    <submittedName>
        <fullName evidence="3">Uncharacterized protein</fullName>
    </submittedName>
</protein>
<feature type="compositionally biased region" description="Polar residues" evidence="1">
    <location>
        <begin position="400"/>
        <end position="414"/>
    </location>
</feature>
<keyword evidence="2" id="KW-1133">Transmembrane helix</keyword>
<gene>
    <name evidence="3" type="ORF">Ctob_015240</name>
</gene>
<reference evidence="4" key="1">
    <citation type="journal article" date="2015" name="PLoS Genet.">
        <title>Genome Sequence and Transcriptome Analyses of Chrysochromulina tobin: Metabolic Tools for Enhanced Algal Fitness in the Prominent Order Prymnesiales (Haptophyceae).</title>
        <authorList>
            <person name="Hovde B.T."/>
            <person name="Deodato C.R."/>
            <person name="Hunsperger H.M."/>
            <person name="Ryken S.A."/>
            <person name="Yost W."/>
            <person name="Jha R.K."/>
            <person name="Patterson J."/>
            <person name="Monnat R.J. Jr."/>
            <person name="Barlow S.B."/>
            <person name="Starkenburg S.R."/>
            <person name="Cattolico R.A."/>
        </authorList>
    </citation>
    <scope>NUCLEOTIDE SEQUENCE</scope>
    <source>
        <strain evidence="4">CCMP291</strain>
    </source>
</reference>
<keyword evidence="4" id="KW-1185">Reference proteome</keyword>
<evidence type="ECO:0000256" key="2">
    <source>
        <dbReference type="SAM" id="Phobius"/>
    </source>
</evidence>
<keyword evidence="2" id="KW-0472">Membrane</keyword>
<dbReference type="AlphaFoldDB" id="A0A0M0K9B2"/>
<evidence type="ECO:0000313" key="4">
    <source>
        <dbReference type="Proteomes" id="UP000037460"/>
    </source>
</evidence>
<comment type="caution">
    <text evidence="3">The sequence shown here is derived from an EMBL/GenBank/DDBJ whole genome shotgun (WGS) entry which is preliminary data.</text>
</comment>
<name>A0A0M0K9B2_9EUKA</name>
<dbReference type="Proteomes" id="UP000037460">
    <property type="component" value="Unassembled WGS sequence"/>
</dbReference>
<feature type="transmembrane region" description="Helical" evidence="2">
    <location>
        <begin position="344"/>
        <end position="370"/>
    </location>
</feature>
<sequence>MNGAMNEPLSPVVPFPARSASSYCTEQDGCASIGENVVALNAFSTTSYYVKLDGSLKPCSSSYSACNFSDVQEYTEQEATTTGAVAQPLIFSNSGDMTKAFRALMAGPGVNASAAYLLAETTRYRFSRIQFDLEPSCWAPNASACQWPTRADALNYVALINATAEALASVGADCSVAVGNYPQSQCTSPQYAQCTSVPDRTYSDQCEAGAWNVDVCNCCAYIHFYALRELCASQAAQIVNMDTYQSYPTNFSIFNASIEWYTSHGCSPQRLSLGLLSDQINASEDAVELLAAVSAADVAHVDIWANLWAQPMLMEAWREPLAGFVEGAPPPPPGTECRLGLPCWVLLSLLGAVLGLAALLLLGLGVRRLALKRRTERRRELSEVLIGSMENSEPILADGGSSSNRNSALNRHSA</sequence>
<feature type="region of interest" description="Disordered" evidence="1">
    <location>
        <begin position="393"/>
        <end position="414"/>
    </location>
</feature>
<evidence type="ECO:0000313" key="3">
    <source>
        <dbReference type="EMBL" id="KOO35192.1"/>
    </source>
</evidence>
<keyword evidence="2" id="KW-0812">Transmembrane</keyword>
<proteinExistence type="predicted"/>